<evidence type="ECO:0000256" key="5">
    <source>
        <dbReference type="ARBA" id="ARBA00022989"/>
    </source>
</evidence>
<feature type="transmembrane region" description="Helical" evidence="8">
    <location>
        <begin position="76"/>
        <end position="98"/>
    </location>
</feature>
<evidence type="ECO:0000259" key="9">
    <source>
        <dbReference type="Pfam" id="PF00137"/>
    </source>
</evidence>
<dbReference type="InterPro" id="IPR035921">
    <property type="entry name" value="F/V-ATP_Csub_sf"/>
</dbReference>
<feature type="transmembrane region" description="Helical" evidence="8">
    <location>
        <begin position="119"/>
        <end position="141"/>
    </location>
</feature>
<evidence type="ECO:0000256" key="3">
    <source>
        <dbReference type="ARBA" id="ARBA00022448"/>
    </source>
</evidence>
<dbReference type="CDD" id="cd18180">
    <property type="entry name" value="ATP-synt_Vo_Ao_c_NTPK_rpt2"/>
    <property type="match status" value="1"/>
</dbReference>
<feature type="domain" description="V-ATPase proteolipid subunit C-like" evidence="9">
    <location>
        <begin position="81"/>
        <end position="140"/>
    </location>
</feature>
<dbReference type="EMBL" id="CP002085">
    <property type="protein sequence ID" value="ADK84818.1"/>
    <property type="molecule type" value="Genomic_DNA"/>
</dbReference>
<dbReference type="GO" id="GO:0033177">
    <property type="term" value="C:proton-transporting two-sector ATPase complex, proton-transporting domain"/>
    <property type="evidence" value="ECO:0007669"/>
    <property type="project" value="InterPro"/>
</dbReference>
<name>E1QGX5_DESB2</name>
<organism evidence="10 11">
    <name type="scientific">Desulfarculus baarsii (strain ATCC 33931 / DSM 2075 / LMG 7858 / VKM B-1802 / 2st14)</name>
    <dbReference type="NCBI Taxonomy" id="644282"/>
    <lineage>
        <taxon>Bacteria</taxon>
        <taxon>Pseudomonadati</taxon>
        <taxon>Thermodesulfobacteriota</taxon>
        <taxon>Desulfarculia</taxon>
        <taxon>Desulfarculales</taxon>
        <taxon>Desulfarculaceae</taxon>
        <taxon>Desulfarculus</taxon>
    </lineage>
</organism>
<dbReference type="KEGG" id="dbr:Deba_1450"/>
<dbReference type="eggNOG" id="COG0636">
    <property type="taxonomic scope" value="Bacteria"/>
</dbReference>
<feature type="transmembrane region" description="Helical" evidence="8">
    <location>
        <begin position="48"/>
        <end position="70"/>
    </location>
</feature>
<comment type="subcellular location">
    <subcellularLocation>
        <location evidence="1">Membrane</location>
        <topology evidence="1">Multi-pass membrane protein</topology>
    </subcellularLocation>
</comment>
<keyword evidence="6" id="KW-0406">Ion transport</keyword>
<dbReference type="AlphaFoldDB" id="E1QGX5"/>
<evidence type="ECO:0000256" key="1">
    <source>
        <dbReference type="ARBA" id="ARBA00004141"/>
    </source>
</evidence>
<dbReference type="STRING" id="644282.Deba_1450"/>
<evidence type="ECO:0000313" key="10">
    <source>
        <dbReference type="EMBL" id="ADK84818.1"/>
    </source>
</evidence>
<evidence type="ECO:0000256" key="8">
    <source>
        <dbReference type="SAM" id="Phobius"/>
    </source>
</evidence>
<dbReference type="Proteomes" id="UP000009047">
    <property type="component" value="Chromosome"/>
</dbReference>
<dbReference type="Gene3D" id="1.20.120.610">
    <property type="entry name" value="lithium bound rotor ring of v- atpase"/>
    <property type="match status" value="1"/>
</dbReference>
<comment type="similarity">
    <text evidence="2">Belongs to the V-ATPase proteolipid subunit family.</text>
</comment>
<feature type="transmembrane region" description="Helical" evidence="8">
    <location>
        <begin position="6"/>
        <end position="27"/>
    </location>
</feature>
<keyword evidence="5 8" id="KW-1133">Transmembrane helix</keyword>
<keyword evidence="7 8" id="KW-0472">Membrane</keyword>
<dbReference type="RefSeq" id="WP_013258271.1">
    <property type="nucleotide sequence ID" value="NC_014365.1"/>
</dbReference>
<dbReference type="GO" id="GO:0015078">
    <property type="term" value="F:proton transmembrane transporter activity"/>
    <property type="evidence" value="ECO:0007669"/>
    <property type="project" value="InterPro"/>
</dbReference>
<proteinExistence type="inferred from homology"/>
<dbReference type="CDD" id="cd18179">
    <property type="entry name" value="ATP-synt_Vo_Ao_c_NTPK_rpt1"/>
    <property type="match status" value="1"/>
</dbReference>
<dbReference type="HOGENOM" id="CLU_126047_0_0_7"/>
<dbReference type="SUPFAM" id="SSF81333">
    <property type="entry name" value="F1F0 ATP synthase subunit C"/>
    <property type="match status" value="2"/>
</dbReference>
<sequence>MDFATAMGYLGCAFAIGIPAIGSAIGVATAGAASHGAMAKVEEGHGKFIGISAAPSSQTIYGLILMFVLMGKVANSGLAVLGIGIFCGLACAASAIYQGKVAATAILASSKKQEIFGKCFAAAGIVESFAIFALVAGLVMAGNLQ</sequence>
<dbReference type="OrthoDB" id="9806679at2"/>
<evidence type="ECO:0000256" key="7">
    <source>
        <dbReference type="ARBA" id="ARBA00023136"/>
    </source>
</evidence>
<keyword evidence="11" id="KW-1185">Reference proteome</keyword>
<evidence type="ECO:0000256" key="4">
    <source>
        <dbReference type="ARBA" id="ARBA00022692"/>
    </source>
</evidence>
<evidence type="ECO:0000313" key="11">
    <source>
        <dbReference type="Proteomes" id="UP000009047"/>
    </source>
</evidence>
<protein>
    <submittedName>
        <fullName evidence="10">H+transporting two-sector ATPase C subunit</fullName>
    </submittedName>
</protein>
<evidence type="ECO:0000256" key="2">
    <source>
        <dbReference type="ARBA" id="ARBA00007296"/>
    </source>
</evidence>
<dbReference type="PANTHER" id="PTHR10263">
    <property type="entry name" value="V-TYPE PROTON ATPASE PROTEOLIPID SUBUNIT"/>
    <property type="match status" value="1"/>
</dbReference>
<reference evidence="10 11" key="1">
    <citation type="journal article" date="2010" name="Stand. Genomic Sci.">
        <title>Complete genome sequence of Desulfarculus baarsii type strain (2st14).</title>
        <authorList>
            <person name="Sun H."/>
            <person name="Spring S."/>
            <person name="Lapidus A."/>
            <person name="Davenport K."/>
            <person name="Del Rio T.G."/>
            <person name="Tice H."/>
            <person name="Nolan M."/>
            <person name="Copeland A."/>
            <person name="Cheng J.F."/>
            <person name="Lucas S."/>
            <person name="Tapia R."/>
            <person name="Goodwin L."/>
            <person name="Pitluck S."/>
            <person name="Ivanova N."/>
            <person name="Pagani I."/>
            <person name="Mavromatis K."/>
            <person name="Ovchinnikova G."/>
            <person name="Pati A."/>
            <person name="Chen A."/>
            <person name="Palaniappan K."/>
            <person name="Hauser L."/>
            <person name="Chang Y.J."/>
            <person name="Jeffries C.D."/>
            <person name="Detter J.C."/>
            <person name="Han C."/>
            <person name="Rohde M."/>
            <person name="Brambilla E."/>
            <person name="Goker M."/>
            <person name="Woyke T."/>
            <person name="Bristow J."/>
            <person name="Eisen J.A."/>
            <person name="Markowitz V."/>
            <person name="Hugenholtz P."/>
            <person name="Kyrpides N.C."/>
            <person name="Klenk H.P."/>
            <person name="Land M."/>
        </authorList>
    </citation>
    <scope>NUCLEOTIDE SEQUENCE [LARGE SCALE GENOMIC DNA]</scope>
    <source>
        <strain evidence="11">ATCC 33931 / DSM 2075 / LMG 7858 / VKM B-1802 / 2st14</strain>
    </source>
</reference>
<keyword evidence="3" id="KW-0813">Transport</keyword>
<dbReference type="Pfam" id="PF00137">
    <property type="entry name" value="ATP-synt_C"/>
    <property type="match status" value="2"/>
</dbReference>
<dbReference type="InterPro" id="IPR002379">
    <property type="entry name" value="ATPase_proteolipid_c-like_dom"/>
</dbReference>
<gene>
    <name evidence="10" type="ordered locus">Deba_1450</name>
</gene>
<dbReference type="NCBIfam" id="NF007200">
    <property type="entry name" value="PRK09621.1"/>
    <property type="match status" value="1"/>
</dbReference>
<keyword evidence="4 8" id="KW-0812">Transmembrane</keyword>
<evidence type="ECO:0000256" key="6">
    <source>
        <dbReference type="ARBA" id="ARBA00023065"/>
    </source>
</evidence>
<accession>E1QGX5</accession>
<feature type="domain" description="V-ATPase proteolipid subunit C-like" evidence="9">
    <location>
        <begin position="10"/>
        <end position="69"/>
    </location>
</feature>